<dbReference type="RefSeq" id="WP_238721112.1">
    <property type="nucleotide sequence ID" value="NZ_JAHQCW010000007.1"/>
</dbReference>
<reference evidence="1" key="1">
    <citation type="submission" date="2021-06" db="EMBL/GenBank/DDBJ databases">
        <title>Description of novel taxa of the family Lachnospiraceae.</title>
        <authorList>
            <person name="Chaplin A.V."/>
            <person name="Sokolova S.R."/>
            <person name="Pikina A.P."/>
            <person name="Korzhanova M."/>
            <person name="Belova V."/>
            <person name="Korostin D."/>
            <person name="Efimov B.A."/>
        </authorList>
    </citation>
    <scope>NUCLEOTIDE SEQUENCE</scope>
    <source>
        <strain evidence="1">ASD5720</strain>
    </source>
</reference>
<keyword evidence="2" id="KW-1185">Reference proteome</keyword>
<accession>A0A949JZT9</accession>
<evidence type="ECO:0000313" key="1">
    <source>
        <dbReference type="EMBL" id="MBU9736195.1"/>
    </source>
</evidence>
<dbReference type="SUPFAM" id="SSF51126">
    <property type="entry name" value="Pectin lyase-like"/>
    <property type="match status" value="1"/>
</dbReference>
<dbReference type="InterPro" id="IPR011050">
    <property type="entry name" value="Pectin_lyase_fold/virulence"/>
</dbReference>
<name>A0A949JZT9_9FIRM</name>
<dbReference type="PANTHER" id="PTHR36453">
    <property type="entry name" value="SECRETED PROTEIN-RELATED"/>
    <property type="match status" value="1"/>
</dbReference>
<dbReference type="InterPro" id="IPR012334">
    <property type="entry name" value="Pectin_lyas_fold"/>
</dbReference>
<comment type="caution">
    <text evidence="1">The sequence shown here is derived from an EMBL/GenBank/DDBJ whole genome shotgun (WGS) entry which is preliminary data.</text>
</comment>
<proteinExistence type="predicted"/>
<dbReference type="AlphaFoldDB" id="A0A949JZT9"/>
<sequence length="632" mass="71123">MKNLNIYVAPGANPGATGTKEDPFSTLSAAKKKAKELQNEFGCDITVYLRGGEYRYQTPEIFTAEDSAMDGTKITYQAYPGEQPFLGGAIRISGWEKESEEEAYTIWKAKVPEGVYSRHLYIDGQRAARTKTGIQKNRAWETVRSDTFQRYRKTGSHFNGEKQCDLYEGYLTQDPMFLTCRNPQDIEFVYDVGWTHSVCPVESVTETKEGIFLKMKQPCFKDCQIKIGMQIDGPSYVENLYELLGTDGGWYLDRQESVLYVAQPKGISIEEQTVELPVAEQLLVVRGEKDRPVKNLVFRGLTFRYTTFLNPGVNGHPDVQANILKDPDDDALTYSYFKKTQSCIVLDHAEGITFDGCRFLHLGNGAVDIQHGSASNRLMYCELSDISGNGIQAGDFQETDAHPADSREIVRDNSVENCYIHNAGAEFKGSVGILCGYAKGLRIIHNELCDLPYSAVSLGWGWGYVDPDSDTRYSYKPLPHFKRYKEESVCREHEVRGNYIHHVLTQLHDGAGIYTLGLMPGTKIMQNLIVGNYQGSSYPEEVMVHNSWKGNQDEAYTRQKGFPGGIYMDEASGGMEVRENIIYQTVVPIHYHNIMEEKRFRSNIIRDNTINKKPCDHGFPHEIAAGTGITAG</sequence>
<gene>
    <name evidence="1" type="ORF">KTH89_06565</name>
</gene>
<dbReference type="PANTHER" id="PTHR36453:SF1">
    <property type="entry name" value="RIGHT HANDED BETA HELIX DOMAIN-CONTAINING PROTEIN"/>
    <property type="match status" value="1"/>
</dbReference>
<evidence type="ECO:0000313" key="2">
    <source>
        <dbReference type="Proteomes" id="UP000712157"/>
    </source>
</evidence>
<dbReference type="Gene3D" id="2.160.20.10">
    <property type="entry name" value="Single-stranded right-handed beta-helix, Pectin lyase-like"/>
    <property type="match status" value="2"/>
</dbReference>
<protein>
    <submittedName>
        <fullName evidence="1">Right-handed parallel beta-helix repeat-containing protein</fullName>
    </submittedName>
</protein>
<dbReference type="EMBL" id="JAHQCW010000007">
    <property type="protein sequence ID" value="MBU9736195.1"/>
    <property type="molecule type" value="Genomic_DNA"/>
</dbReference>
<dbReference type="Proteomes" id="UP000712157">
    <property type="component" value="Unassembled WGS sequence"/>
</dbReference>
<organism evidence="1 2">
    <name type="scientific">Diplocloster agilis</name>
    <dbReference type="NCBI Taxonomy" id="2850323"/>
    <lineage>
        <taxon>Bacteria</taxon>
        <taxon>Bacillati</taxon>
        <taxon>Bacillota</taxon>
        <taxon>Clostridia</taxon>
        <taxon>Lachnospirales</taxon>
        <taxon>Lachnospiraceae</taxon>
        <taxon>Diplocloster</taxon>
    </lineage>
</organism>